<accession>A0A238KDF0</accession>
<dbReference type="AlphaFoldDB" id="A0A238KDF0"/>
<reference evidence="1 2" key="1">
    <citation type="submission" date="2017-05" db="EMBL/GenBank/DDBJ databases">
        <authorList>
            <person name="Song R."/>
            <person name="Chenine A.L."/>
            <person name="Ruprecht R.M."/>
        </authorList>
    </citation>
    <scope>NUCLEOTIDE SEQUENCE [LARGE SCALE GENOMIC DNA]</scope>
    <source>
        <strain evidence="1 2">CECT 8898</strain>
    </source>
</reference>
<dbReference type="RefSeq" id="WP_094020916.1">
    <property type="nucleotide sequence ID" value="NZ_FXYF01000005.1"/>
</dbReference>
<gene>
    <name evidence="1" type="ORF">MAA8898_02078</name>
</gene>
<dbReference type="EMBL" id="FXYF01000005">
    <property type="protein sequence ID" value="SMX40222.1"/>
    <property type="molecule type" value="Genomic_DNA"/>
</dbReference>
<evidence type="ECO:0000313" key="1">
    <source>
        <dbReference type="EMBL" id="SMX40222.1"/>
    </source>
</evidence>
<name>A0A238KDF0_9RHOB</name>
<protein>
    <submittedName>
        <fullName evidence="1">Uncharacterized protein</fullName>
    </submittedName>
</protein>
<organism evidence="1 2">
    <name type="scientific">Maliponia aquimaris</name>
    <dbReference type="NCBI Taxonomy" id="1673631"/>
    <lineage>
        <taxon>Bacteria</taxon>
        <taxon>Pseudomonadati</taxon>
        <taxon>Pseudomonadota</taxon>
        <taxon>Alphaproteobacteria</taxon>
        <taxon>Rhodobacterales</taxon>
        <taxon>Paracoccaceae</taxon>
        <taxon>Maliponia</taxon>
    </lineage>
</organism>
<sequence length="525" mass="57777">MAIEDNITDELLKKLAGKALGIAGSKLAAGLGGMVLDIFGLGGDAMSDIDARLTRLSKQVQQIDARLSKLIDLQKWNQATRDFGAVLTALKTDTSNLSSYLSSGKSKADIQADITSYVTDPANNFAQYDKDLTTLDDAIMGSQGTIIGPTADPLFKIYVDTHWDTLHDPDPAKVATTLEAAYTRMIHVQQAITSLLVAYRIARNDQILAQAARQHFAERAVAQYQTLWTSMPKLVAVQSLPCPGLSIAFDTLKIRDSKTWTPIYRVGDRFDLFAYQKDENWQLVRCGTRNGEPVYQLNNFYFYAAQEKTVSVPTNSYSIGIGPTQREVPSDYVDAPLLGAIMSASAPYRFALRCGAKADHYILEDDKGQVIGFEDYGYSGRMMQMTKPPTAPWTLTMENADLKPGGVQPVLSAWTGAFSKHPQGEGRFTPGFRVRYCVIPVNRFGEGPKSPWMKLGTDNSTQIAGGYTSNPDYYFPQIKVGTGANRAEGYRLFRQFWGGKLEEIAFKLVGDIAAGDEIILDDTTP</sequence>
<proteinExistence type="predicted"/>
<evidence type="ECO:0000313" key="2">
    <source>
        <dbReference type="Proteomes" id="UP000207598"/>
    </source>
</evidence>
<keyword evidence="2" id="KW-1185">Reference proteome</keyword>
<dbReference type="Proteomes" id="UP000207598">
    <property type="component" value="Unassembled WGS sequence"/>
</dbReference>